<comment type="catalytic activity">
    <reaction evidence="22">
        <text>N-(9Z-octadecenoyl)-L-leucine + H2O = L-leucine + (9Z)-octadecenoate</text>
        <dbReference type="Rhea" id="RHEA:51360"/>
        <dbReference type="ChEBI" id="CHEBI:15377"/>
        <dbReference type="ChEBI" id="CHEBI:30823"/>
        <dbReference type="ChEBI" id="CHEBI:57427"/>
        <dbReference type="ChEBI" id="CHEBI:134035"/>
    </reaction>
    <physiologicalReaction direction="left-to-right" evidence="22">
        <dbReference type="Rhea" id="RHEA:51361"/>
    </physiologicalReaction>
    <physiologicalReaction direction="right-to-left" evidence="22">
        <dbReference type="Rhea" id="RHEA:51362"/>
    </physiologicalReaction>
</comment>
<dbReference type="PROSITE" id="PS50940">
    <property type="entry name" value="CHIT_BIND_II"/>
    <property type="match status" value="1"/>
</dbReference>
<gene>
    <name evidence="28" type="ORF">RDWZM_010484</name>
</gene>
<evidence type="ECO:0000256" key="13">
    <source>
        <dbReference type="ARBA" id="ARBA00047874"/>
    </source>
</evidence>
<comment type="catalytic activity">
    <reaction evidence="23">
        <text>an N-acyl-aromatic L-alpha-amino acid + H2O = an aromatic L-alpha-amino acid + a carboxylate</text>
        <dbReference type="Rhea" id="RHEA:54184"/>
        <dbReference type="ChEBI" id="CHEBI:15377"/>
        <dbReference type="ChEBI" id="CHEBI:29067"/>
        <dbReference type="ChEBI" id="CHEBI:84824"/>
        <dbReference type="ChEBI" id="CHEBI:138093"/>
        <dbReference type="EC" id="3.5.1.114"/>
    </reaction>
    <physiologicalReaction direction="left-to-right" evidence="23">
        <dbReference type="Rhea" id="RHEA:54185"/>
    </physiologicalReaction>
    <physiologicalReaction direction="right-to-left" evidence="23">
        <dbReference type="Rhea" id="RHEA:54186"/>
    </physiologicalReaction>
</comment>
<evidence type="ECO:0000256" key="3">
    <source>
        <dbReference type="ARBA" id="ARBA00022670"/>
    </source>
</evidence>
<comment type="catalytic activity">
    <reaction evidence="26">
        <text>N-(9Z-octadecenoyl)-L-lysine + H2O = L-lysine + (9Z)-octadecenoate</text>
        <dbReference type="Rhea" id="RHEA:64192"/>
        <dbReference type="ChEBI" id="CHEBI:15377"/>
        <dbReference type="ChEBI" id="CHEBI:30823"/>
        <dbReference type="ChEBI" id="CHEBI:32551"/>
        <dbReference type="ChEBI" id="CHEBI:149731"/>
    </reaction>
    <physiologicalReaction direction="left-to-right" evidence="26">
        <dbReference type="Rhea" id="RHEA:64193"/>
    </physiologicalReaction>
</comment>
<dbReference type="InterPro" id="IPR011650">
    <property type="entry name" value="Peptidase_M20_dimer"/>
</dbReference>
<comment type="catalytic activity">
    <reaction evidence="16">
        <text>N-(9Z-octadecenoyl)-L-asparagine + H2O = L-asparagine + (9Z)-octadecenoate</text>
        <dbReference type="Rhea" id="RHEA:64136"/>
        <dbReference type="ChEBI" id="CHEBI:15377"/>
        <dbReference type="ChEBI" id="CHEBI:30823"/>
        <dbReference type="ChEBI" id="CHEBI:58048"/>
        <dbReference type="ChEBI" id="CHEBI:149730"/>
    </reaction>
    <physiologicalReaction direction="left-to-right" evidence="16">
        <dbReference type="Rhea" id="RHEA:64137"/>
    </physiologicalReaction>
</comment>
<comment type="pathway">
    <text evidence="7">Amino-acid metabolism.</text>
</comment>
<dbReference type="FunFam" id="1.10.150.900:FF:000003">
    <property type="entry name" value="N-fatty-acyl-amino acid synthase/hydrolase PM20D1"/>
    <property type="match status" value="1"/>
</dbReference>
<dbReference type="Pfam" id="PF01546">
    <property type="entry name" value="Peptidase_M20"/>
    <property type="match status" value="1"/>
</dbReference>
<dbReference type="GO" id="GO:0008061">
    <property type="term" value="F:chitin binding"/>
    <property type="evidence" value="ECO:0007669"/>
    <property type="project" value="InterPro"/>
</dbReference>
<dbReference type="Gene3D" id="2.170.140.10">
    <property type="entry name" value="Chitin binding domain"/>
    <property type="match status" value="1"/>
</dbReference>
<dbReference type="Proteomes" id="UP001142055">
    <property type="component" value="Chromosome 4"/>
</dbReference>
<dbReference type="SMART" id="SM00494">
    <property type="entry name" value="ChtBD2"/>
    <property type="match status" value="1"/>
</dbReference>
<comment type="catalytic activity">
    <reaction evidence="11">
        <text>N-octadecanoyl-L-phenylalanine + H2O = octadecanoate + L-phenylalanine</text>
        <dbReference type="Rhea" id="RHEA:64128"/>
        <dbReference type="ChEBI" id="CHEBI:15377"/>
        <dbReference type="ChEBI" id="CHEBI:25629"/>
        <dbReference type="ChEBI" id="CHEBI:58095"/>
        <dbReference type="ChEBI" id="CHEBI:149700"/>
    </reaction>
    <physiologicalReaction direction="left-to-right" evidence="11">
        <dbReference type="Rhea" id="RHEA:64129"/>
    </physiologicalReaction>
</comment>
<dbReference type="SUPFAM" id="SSF57625">
    <property type="entry name" value="Invertebrate chitin-binding proteins"/>
    <property type="match status" value="1"/>
</dbReference>
<evidence type="ECO:0000313" key="28">
    <source>
        <dbReference type="EMBL" id="KAJ6215984.1"/>
    </source>
</evidence>
<organism evidence="28 29">
    <name type="scientific">Blomia tropicalis</name>
    <name type="common">Mite</name>
    <dbReference type="NCBI Taxonomy" id="40697"/>
    <lineage>
        <taxon>Eukaryota</taxon>
        <taxon>Metazoa</taxon>
        <taxon>Ecdysozoa</taxon>
        <taxon>Arthropoda</taxon>
        <taxon>Chelicerata</taxon>
        <taxon>Arachnida</taxon>
        <taxon>Acari</taxon>
        <taxon>Acariformes</taxon>
        <taxon>Sarcoptiformes</taxon>
        <taxon>Astigmata</taxon>
        <taxon>Glycyphagoidea</taxon>
        <taxon>Echimyopodidae</taxon>
        <taxon>Blomia</taxon>
    </lineage>
</organism>
<dbReference type="PANTHER" id="PTHR45962:SF1">
    <property type="entry name" value="N-FATTY-ACYL-AMINO ACID SYNTHASE_HYDROLASE PM20D1"/>
    <property type="match status" value="1"/>
</dbReference>
<evidence type="ECO:0000256" key="11">
    <source>
        <dbReference type="ARBA" id="ARBA00047723"/>
    </source>
</evidence>
<comment type="catalytic activity">
    <reaction evidence="20">
        <text>N-(9Z-octadecenoyl)-L-glutamine + H2O = L-glutamine + (9Z)-octadecenoate</text>
        <dbReference type="Rhea" id="RHEA:51356"/>
        <dbReference type="ChEBI" id="CHEBI:15377"/>
        <dbReference type="ChEBI" id="CHEBI:30823"/>
        <dbReference type="ChEBI" id="CHEBI:58359"/>
        <dbReference type="ChEBI" id="CHEBI:134033"/>
    </reaction>
    <physiologicalReaction direction="left-to-right" evidence="20">
        <dbReference type="Rhea" id="RHEA:51357"/>
    </physiologicalReaction>
</comment>
<evidence type="ECO:0000259" key="27">
    <source>
        <dbReference type="PROSITE" id="PS50940"/>
    </source>
</evidence>
<evidence type="ECO:0000256" key="14">
    <source>
        <dbReference type="ARBA" id="ARBA00047879"/>
    </source>
</evidence>
<evidence type="ECO:0000256" key="21">
    <source>
        <dbReference type="ARBA" id="ARBA00048822"/>
    </source>
</evidence>
<dbReference type="PANTHER" id="PTHR45962">
    <property type="entry name" value="N-FATTY-ACYL-AMINO ACID SYNTHASE/HYDROLASE PM20D1"/>
    <property type="match status" value="1"/>
</dbReference>
<evidence type="ECO:0000256" key="18">
    <source>
        <dbReference type="ARBA" id="ARBA00048579"/>
    </source>
</evidence>
<comment type="catalytic activity">
    <reaction evidence="15">
        <text>N-(9Z-octadecenoyl)-L-methionine + H2O = (9Z)-octadecenoate + L-methionine</text>
        <dbReference type="Rhea" id="RHEA:64144"/>
        <dbReference type="ChEBI" id="CHEBI:15377"/>
        <dbReference type="ChEBI" id="CHEBI:30823"/>
        <dbReference type="ChEBI" id="CHEBI:57844"/>
        <dbReference type="ChEBI" id="CHEBI:149732"/>
    </reaction>
    <physiologicalReaction direction="left-to-right" evidence="15">
        <dbReference type="Rhea" id="RHEA:64145"/>
    </physiologicalReaction>
</comment>
<dbReference type="SUPFAM" id="SSF55031">
    <property type="entry name" value="Bacterial exopeptidase dimerisation domain"/>
    <property type="match status" value="1"/>
</dbReference>
<dbReference type="GO" id="GO:0006520">
    <property type="term" value="P:amino acid metabolic process"/>
    <property type="evidence" value="ECO:0007669"/>
    <property type="project" value="UniProtKB-ARBA"/>
</dbReference>
<dbReference type="InterPro" id="IPR036264">
    <property type="entry name" value="Bact_exopeptidase_dim_dom"/>
</dbReference>
<keyword evidence="6" id="KW-0862">Zinc</keyword>
<comment type="catalytic activity">
    <reaction evidence="21">
        <text>N-(9Z-octadecenoyl)-L-tryptophan + H2O = L-tryptophan + (9Z)-octadecenoate</text>
        <dbReference type="Rhea" id="RHEA:64176"/>
        <dbReference type="ChEBI" id="CHEBI:15377"/>
        <dbReference type="ChEBI" id="CHEBI:30823"/>
        <dbReference type="ChEBI" id="CHEBI:57912"/>
        <dbReference type="ChEBI" id="CHEBI:149733"/>
    </reaction>
    <physiologicalReaction direction="left-to-right" evidence="21">
        <dbReference type="Rhea" id="RHEA:64177"/>
    </physiologicalReaction>
</comment>
<dbReference type="Gene3D" id="3.40.630.10">
    <property type="entry name" value="Zn peptidases"/>
    <property type="match status" value="1"/>
</dbReference>
<comment type="catalytic activity">
    <reaction evidence="10">
        <text>N-(4Z,7Z,10Z,13Z,16Z,19Z-docosahexaenoyl)-L-phenylalanine + H2O = (4Z,7Z,10Z,13Z,16Z,19Z)-docosahexaenoate + L-phenylalanine</text>
        <dbReference type="Rhea" id="RHEA:64132"/>
        <dbReference type="ChEBI" id="CHEBI:15377"/>
        <dbReference type="ChEBI" id="CHEBI:58095"/>
        <dbReference type="ChEBI" id="CHEBI:77016"/>
        <dbReference type="ChEBI" id="CHEBI:149701"/>
    </reaction>
    <physiologicalReaction direction="left-to-right" evidence="10">
        <dbReference type="Rhea" id="RHEA:64133"/>
    </physiologicalReaction>
</comment>
<evidence type="ECO:0000256" key="7">
    <source>
        <dbReference type="ARBA" id="ARBA00034698"/>
    </source>
</evidence>
<evidence type="ECO:0000256" key="1">
    <source>
        <dbReference type="ARBA" id="ARBA00004872"/>
    </source>
</evidence>
<comment type="similarity">
    <text evidence="2">Belongs to the peptidase M20A family.</text>
</comment>
<comment type="function">
    <text evidence="8">Secreted enzyme that regulates the endogenous N-fatty acyl amino acid (NAAs) tissue and circulating levels by functioning as a bidirectional NAA synthase/hydrolase. It condenses free fatty acids and free amino acids to generate NAAs and bidirectionally catalyzes the reverse hydrolysis reaction. Some of these NAAs stimulate oxidative metabolism via mitochondrial uncoupling, increasing energy expenditure in a UPC1-independent manner. Thereby, this secreted protein may indirectly regulate whole body energy expenditure. PM20D1 circulates in tight association with both low- and high-density (LDL and HDL,respectively) lipoprotein particles.</text>
</comment>
<dbReference type="Pfam" id="PF07687">
    <property type="entry name" value="M20_dimer"/>
    <property type="match status" value="1"/>
</dbReference>
<keyword evidence="3" id="KW-0645">Protease</keyword>
<evidence type="ECO:0000256" key="15">
    <source>
        <dbReference type="ARBA" id="ARBA00048145"/>
    </source>
</evidence>
<reference evidence="28" key="1">
    <citation type="submission" date="2022-12" db="EMBL/GenBank/DDBJ databases">
        <title>Genome assemblies of Blomia tropicalis.</title>
        <authorList>
            <person name="Cui Y."/>
        </authorList>
    </citation>
    <scope>NUCLEOTIDE SEQUENCE</scope>
    <source>
        <tissue evidence="28">Adult mites</tissue>
    </source>
</reference>
<dbReference type="GO" id="GO:0006629">
    <property type="term" value="P:lipid metabolic process"/>
    <property type="evidence" value="ECO:0007669"/>
    <property type="project" value="UniProtKB-ARBA"/>
</dbReference>
<accession>A0A9Q0LYV8</accession>
<dbReference type="AlphaFoldDB" id="A0A9Q0LYV8"/>
<dbReference type="Gene3D" id="1.10.150.900">
    <property type="match status" value="1"/>
</dbReference>
<dbReference type="InterPro" id="IPR002933">
    <property type="entry name" value="Peptidase_M20"/>
</dbReference>
<dbReference type="FunFam" id="3.40.630.10:FF:000027">
    <property type="entry name" value="N-fatty-acyl-amino acid synthase/hydrolase PM20D1"/>
    <property type="match status" value="1"/>
</dbReference>
<dbReference type="SUPFAM" id="SSF53187">
    <property type="entry name" value="Zn-dependent exopeptidases"/>
    <property type="match status" value="1"/>
</dbReference>
<evidence type="ECO:0000256" key="8">
    <source>
        <dbReference type="ARBA" id="ARBA00046147"/>
    </source>
</evidence>
<dbReference type="Gene3D" id="3.30.70.360">
    <property type="match status" value="1"/>
</dbReference>
<dbReference type="GO" id="GO:0043604">
    <property type="term" value="P:amide biosynthetic process"/>
    <property type="evidence" value="ECO:0007669"/>
    <property type="project" value="TreeGrafter"/>
</dbReference>
<keyword evidence="4" id="KW-0479">Metal-binding</keyword>
<comment type="catalytic activity">
    <reaction evidence="25">
        <text>N-(5Z,8Z,11Z,14Z-eicosatetraenoyl)-L-serine + H2O = (5Z,8Z,11Z,14Z)-eicosatetraenoate + L-serine</text>
        <dbReference type="Rhea" id="RHEA:64116"/>
        <dbReference type="ChEBI" id="CHEBI:15377"/>
        <dbReference type="ChEBI" id="CHEBI:32395"/>
        <dbReference type="ChEBI" id="CHEBI:33384"/>
        <dbReference type="ChEBI" id="CHEBI:149697"/>
    </reaction>
    <physiologicalReaction direction="left-to-right" evidence="25">
        <dbReference type="Rhea" id="RHEA:64117"/>
    </physiologicalReaction>
    <physiologicalReaction direction="right-to-left" evidence="25">
        <dbReference type="Rhea" id="RHEA:64118"/>
    </physiologicalReaction>
</comment>
<keyword evidence="5" id="KW-0378">Hydrolase</keyword>
<evidence type="ECO:0000256" key="19">
    <source>
        <dbReference type="ARBA" id="ARBA00048597"/>
    </source>
</evidence>
<dbReference type="GO" id="GO:1990845">
    <property type="term" value="P:adaptive thermogenesis"/>
    <property type="evidence" value="ECO:0007669"/>
    <property type="project" value="UniProtKB-ARBA"/>
</dbReference>
<comment type="catalytic activity">
    <reaction evidence="13">
        <text>(5Z,8Z,11Z,14Z)-eicosatetraenoate + L-phenylalanine = N-(5Z,8Z,11Z,14Z-eicosatetraenoyl)-L-phenylalanine + H2O</text>
        <dbReference type="Rhea" id="RHEA:51312"/>
        <dbReference type="ChEBI" id="CHEBI:15377"/>
        <dbReference type="ChEBI" id="CHEBI:32395"/>
        <dbReference type="ChEBI" id="CHEBI:58095"/>
        <dbReference type="ChEBI" id="CHEBI:134022"/>
    </reaction>
    <physiologicalReaction direction="left-to-right" evidence="13">
        <dbReference type="Rhea" id="RHEA:51313"/>
    </physiologicalReaction>
    <physiologicalReaction direction="right-to-left" evidence="13">
        <dbReference type="Rhea" id="RHEA:51314"/>
    </physiologicalReaction>
</comment>
<evidence type="ECO:0000256" key="22">
    <source>
        <dbReference type="ARBA" id="ARBA00048827"/>
    </source>
</evidence>
<comment type="catalytic activity">
    <reaction evidence="14">
        <text>N-hexadecanoyl-L-phenylalanine + H2O = hexadecanoate + L-phenylalanine</text>
        <dbReference type="Rhea" id="RHEA:64124"/>
        <dbReference type="ChEBI" id="CHEBI:7896"/>
        <dbReference type="ChEBI" id="CHEBI:15377"/>
        <dbReference type="ChEBI" id="CHEBI:58095"/>
        <dbReference type="ChEBI" id="CHEBI:149699"/>
    </reaction>
    <physiologicalReaction direction="left-to-right" evidence="14">
        <dbReference type="Rhea" id="RHEA:64125"/>
    </physiologicalReaction>
</comment>
<comment type="catalytic activity">
    <reaction evidence="19">
        <text>N-(9Z-octadecenoyl)-L-serine + H2O = L-serine + (9Z)-octadecenoate</text>
        <dbReference type="Rhea" id="RHEA:51352"/>
        <dbReference type="ChEBI" id="CHEBI:15377"/>
        <dbReference type="ChEBI" id="CHEBI:30823"/>
        <dbReference type="ChEBI" id="CHEBI:33384"/>
        <dbReference type="ChEBI" id="CHEBI:134031"/>
    </reaction>
    <physiologicalReaction direction="left-to-right" evidence="19">
        <dbReference type="Rhea" id="RHEA:51353"/>
    </physiologicalReaction>
</comment>
<keyword evidence="29" id="KW-1185">Reference proteome</keyword>
<evidence type="ECO:0000313" key="29">
    <source>
        <dbReference type="Proteomes" id="UP001142055"/>
    </source>
</evidence>
<dbReference type="Pfam" id="PF01607">
    <property type="entry name" value="CBM_14"/>
    <property type="match status" value="1"/>
</dbReference>
<sequence length="586" mass="66438">MHNHLHSAARVNRIAGIPGLAWKDYPVFTTVPRTSFSCARTSYGYYADIETGCQVWHYCQPDGRHNSFLCPNGTVFNQATRVCDWCITLGAITLVVVCRTLLITPDRLDEYCNLDQQSSSSKHQSITPERGIFERFQQALRFRTITRSPHNYNANETIQFINFLRTSFPRIHSSPLVRLDIINDLSLLYTINGFNPSLKPYMLLAHLDVVPVQENMWSVPPFDGVIKDGYIYGRGALDLKSVVMGIMESLEFMLEQSTPIERTFYVAIGHDEEGRGLDGAAQIARWMVKHKMDQVEFILDEGPYIFRNALPGVWRDVAMIGVAEKGLVNMKLTVNGNVGHSSVPPRETSIVRLARAVSRLHANSHPNRFGSGPERDMIEALAPYSSMPYKLLYTNLWLFSPLVARLLEADKLANSFIRTTTAVTIFSSGIKDNVLPGKAEATVNHRIYPLNTVEDVIEQDRQLIDDPEVDVQVLGVAIEPHPISPYGSHSFGYQTIRRSIGQVFPNIAIIPGMMYAATDTRWYLNFTNNIYRFSPGYLTLDNLNIVHGHNERISESNYLKLVNFYHHVMLNSNRARLDHPLMKDEF</sequence>
<dbReference type="GO" id="GO:0004046">
    <property type="term" value="F:aminoacylase activity"/>
    <property type="evidence" value="ECO:0007669"/>
    <property type="project" value="UniProtKB-EC"/>
</dbReference>
<evidence type="ECO:0000256" key="16">
    <source>
        <dbReference type="ARBA" id="ARBA00048380"/>
    </source>
</evidence>
<comment type="caution">
    <text evidence="28">The sequence shown here is derived from an EMBL/GenBank/DDBJ whole genome shotgun (WGS) entry which is preliminary data.</text>
</comment>
<proteinExistence type="inferred from homology"/>
<comment type="pathway">
    <text evidence="1">Lipid metabolism; fatty acid metabolism.</text>
</comment>
<evidence type="ECO:0000256" key="4">
    <source>
        <dbReference type="ARBA" id="ARBA00022723"/>
    </source>
</evidence>
<evidence type="ECO:0000256" key="9">
    <source>
        <dbReference type="ARBA" id="ARBA00047450"/>
    </source>
</evidence>
<dbReference type="GO" id="GO:0008233">
    <property type="term" value="F:peptidase activity"/>
    <property type="evidence" value="ECO:0007669"/>
    <property type="project" value="UniProtKB-KW"/>
</dbReference>
<dbReference type="GO" id="GO:0046872">
    <property type="term" value="F:metal ion binding"/>
    <property type="evidence" value="ECO:0007669"/>
    <property type="project" value="UniProtKB-KW"/>
</dbReference>
<dbReference type="GO" id="GO:0005576">
    <property type="term" value="C:extracellular region"/>
    <property type="evidence" value="ECO:0007669"/>
    <property type="project" value="InterPro"/>
</dbReference>
<evidence type="ECO:0000256" key="6">
    <source>
        <dbReference type="ARBA" id="ARBA00022833"/>
    </source>
</evidence>
<dbReference type="EMBL" id="JAPWDV010000004">
    <property type="protein sequence ID" value="KAJ6215984.1"/>
    <property type="molecule type" value="Genomic_DNA"/>
</dbReference>
<evidence type="ECO:0000256" key="10">
    <source>
        <dbReference type="ARBA" id="ARBA00047567"/>
    </source>
</evidence>
<evidence type="ECO:0000256" key="26">
    <source>
        <dbReference type="ARBA" id="ARBA00049457"/>
    </source>
</evidence>
<dbReference type="InterPro" id="IPR002557">
    <property type="entry name" value="Chitin-bd_dom"/>
</dbReference>
<dbReference type="OMA" id="TIDSWTH"/>
<comment type="catalytic activity">
    <reaction evidence="18">
        <text>an N-acyl-L-amino acid + H2O = an L-alpha-amino acid + a carboxylate</text>
        <dbReference type="Rhea" id="RHEA:15565"/>
        <dbReference type="ChEBI" id="CHEBI:15377"/>
        <dbReference type="ChEBI" id="CHEBI:29067"/>
        <dbReference type="ChEBI" id="CHEBI:59869"/>
        <dbReference type="ChEBI" id="CHEBI:59874"/>
        <dbReference type="EC" id="3.5.1.14"/>
    </reaction>
    <physiologicalReaction direction="left-to-right" evidence="18">
        <dbReference type="Rhea" id="RHEA:15566"/>
    </physiologicalReaction>
    <physiologicalReaction direction="right-to-left" evidence="18">
        <dbReference type="Rhea" id="RHEA:15567"/>
    </physiologicalReaction>
</comment>
<evidence type="ECO:0000256" key="24">
    <source>
        <dbReference type="ARBA" id="ARBA00048879"/>
    </source>
</evidence>
<dbReference type="GO" id="GO:0006508">
    <property type="term" value="P:proteolysis"/>
    <property type="evidence" value="ECO:0007669"/>
    <property type="project" value="UniProtKB-KW"/>
</dbReference>
<dbReference type="InterPro" id="IPR036508">
    <property type="entry name" value="Chitin-bd_dom_sf"/>
</dbReference>
<comment type="catalytic activity">
    <reaction evidence="12">
        <text>N-(9Z-octadecenoyl)-L-tyrosine + H2O = L-tyrosine + (9Z)-octadecenoate</text>
        <dbReference type="Rhea" id="RHEA:64184"/>
        <dbReference type="ChEBI" id="CHEBI:15377"/>
        <dbReference type="ChEBI" id="CHEBI:30823"/>
        <dbReference type="ChEBI" id="CHEBI:58315"/>
        <dbReference type="ChEBI" id="CHEBI:149734"/>
    </reaction>
    <physiologicalReaction direction="left-to-right" evidence="12">
        <dbReference type="Rhea" id="RHEA:64185"/>
    </physiologicalReaction>
</comment>
<dbReference type="InterPro" id="IPR047177">
    <property type="entry name" value="Pept_M20A"/>
</dbReference>
<evidence type="ECO:0000256" key="12">
    <source>
        <dbReference type="ARBA" id="ARBA00047866"/>
    </source>
</evidence>
<dbReference type="GO" id="GO:0043605">
    <property type="term" value="P:amide catabolic process"/>
    <property type="evidence" value="ECO:0007669"/>
    <property type="project" value="UniProtKB-ARBA"/>
</dbReference>
<evidence type="ECO:0000256" key="17">
    <source>
        <dbReference type="ARBA" id="ARBA00048402"/>
    </source>
</evidence>
<comment type="catalytic activity">
    <reaction evidence="24">
        <text>L-phenylalanine + (9Z)-octadecenoate = N-(9Z-octadecenoyl)-L-phenylalanine + H2O</text>
        <dbReference type="Rhea" id="RHEA:51300"/>
        <dbReference type="ChEBI" id="CHEBI:15377"/>
        <dbReference type="ChEBI" id="CHEBI:30823"/>
        <dbReference type="ChEBI" id="CHEBI:58095"/>
        <dbReference type="ChEBI" id="CHEBI:134020"/>
    </reaction>
    <physiologicalReaction direction="left-to-right" evidence="24">
        <dbReference type="Rhea" id="RHEA:51301"/>
    </physiologicalReaction>
    <physiologicalReaction direction="right-to-left" evidence="24">
        <dbReference type="Rhea" id="RHEA:51302"/>
    </physiologicalReaction>
</comment>
<feature type="domain" description="Chitin-binding type-2" evidence="27">
    <location>
        <begin position="35"/>
        <end position="85"/>
    </location>
</feature>
<evidence type="ECO:0000256" key="25">
    <source>
        <dbReference type="ARBA" id="ARBA00049100"/>
    </source>
</evidence>
<evidence type="ECO:0000256" key="5">
    <source>
        <dbReference type="ARBA" id="ARBA00022801"/>
    </source>
</evidence>
<evidence type="ECO:0000256" key="20">
    <source>
        <dbReference type="ARBA" id="ARBA00048729"/>
    </source>
</evidence>
<evidence type="ECO:0000256" key="23">
    <source>
        <dbReference type="ARBA" id="ARBA00048840"/>
    </source>
</evidence>
<protein>
    <recommendedName>
        <fullName evidence="27">Chitin-binding type-2 domain-containing protein</fullName>
    </recommendedName>
</protein>
<evidence type="ECO:0000256" key="2">
    <source>
        <dbReference type="ARBA" id="ARBA00006247"/>
    </source>
</evidence>
<name>A0A9Q0LYV8_BLOTA</name>
<comment type="catalytic activity">
    <reaction evidence="9">
        <text>(9Z)-octadecenoate + glycine = N-(9Z-octadecenoyl)glycine + H2O</text>
        <dbReference type="Rhea" id="RHEA:51316"/>
        <dbReference type="ChEBI" id="CHEBI:15377"/>
        <dbReference type="ChEBI" id="CHEBI:30823"/>
        <dbReference type="ChEBI" id="CHEBI:57305"/>
        <dbReference type="ChEBI" id="CHEBI:133992"/>
    </reaction>
    <physiologicalReaction direction="right-to-left" evidence="9">
        <dbReference type="Rhea" id="RHEA:51318"/>
    </physiologicalReaction>
</comment>
<comment type="catalytic activity">
    <reaction evidence="17">
        <text>N-(5Z,8Z,11Z,14Z)-eicosatetraenoyl-glycine + H2O = (5Z,8Z,11Z,14Z)-eicosatetraenoate + glycine</text>
        <dbReference type="Rhea" id="RHEA:64108"/>
        <dbReference type="ChEBI" id="CHEBI:15377"/>
        <dbReference type="ChEBI" id="CHEBI:32395"/>
        <dbReference type="ChEBI" id="CHEBI:57305"/>
        <dbReference type="ChEBI" id="CHEBI:59002"/>
    </reaction>
    <physiologicalReaction direction="left-to-right" evidence="17">
        <dbReference type="Rhea" id="RHEA:64109"/>
    </physiologicalReaction>
    <physiologicalReaction direction="right-to-left" evidence="17">
        <dbReference type="Rhea" id="RHEA:64110"/>
    </physiologicalReaction>
</comment>